<dbReference type="Proteomes" id="UP001183222">
    <property type="component" value="Unassembled WGS sequence"/>
</dbReference>
<gene>
    <name evidence="1" type="ORF">RM425_11475</name>
</gene>
<sequence length="159" mass="16406">METIHAGRRRSLPPVPRAAIDSALPLETVASAGALALAVAEPGVPMDDAQRFVSRLRSAAPGFAAAAGAESAVVREAVPPARHRRARCRVMLRHADGQVTDVTFVGAVGTPSAGAQSAFGRDIARWLADGQAREGAWLVPDADAHDGVAVDLTAWLSAG</sequence>
<comment type="caution">
    <text evidence="1">The sequence shown here is derived from an EMBL/GenBank/DDBJ whole genome shotgun (WGS) entry which is preliminary data.</text>
</comment>
<accession>A0ABU2K8J9</accession>
<protein>
    <submittedName>
        <fullName evidence="1">Uncharacterized protein</fullName>
    </submittedName>
</protein>
<dbReference type="EMBL" id="JAVREI010000007">
    <property type="protein sequence ID" value="MDT0276519.1"/>
    <property type="molecule type" value="Genomic_DNA"/>
</dbReference>
<evidence type="ECO:0000313" key="1">
    <source>
        <dbReference type="EMBL" id="MDT0276519.1"/>
    </source>
</evidence>
<dbReference type="RefSeq" id="WP_311345337.1">
    <property type="nucleotide sequence ID" value="NZ_JAVREI010000007.1"/>
</dbReference>
<reference evidence="2" key="1">
    <citation type="submission" date="2023-07" db="EMBL/GenBank/DDBJ databases">
        <title>30 novel species of actinomycetes from the DSMZ collection.</title>
        <authorList>
            <person name="Nouioui I."/>
        </authorList>
    </citation>
    <scope>NUCLEOTIDE SEQUENCE [LARGE SCALE GENOMIC DNA]</scope>
    <source>
        <strain evidence="2">DSM 46792</strain>
    </source>
</reference>
<organism evidence="1 2">
    <name type="scientific">Blastococcus goldschmidtiae</name>
    <dbReference type="NCBI Taxonomy" id="3075546"/>
    <lineage>
        <taxon>Bacteria</taxon>
        <taxon>Bacillati</taxon>
        <taxon>Actinomycetota</taxon>
        <taxon>Actinomycetes</taxon>
        <taxon>Geodermatophilales</taxon>
        <taxon>Geodermatophilaceae</taxon>
        <taxon>Blastococcus</taxon>
    </lineage>
</organism>
<name>A0ABU2K8J9_9ACTN</name>
<evidence type="ECO:0000313" key="2">
    <source>
        <dbReference type="Proteomes" id="UP001183222"/>
    </source>
</evidence>
<proteinExistence type="predicted"/>
<keyword evidence="2" id="KW-1185">Reference proteome</keyword>